<evidence type="ECO:0000313" key="2">
    <source>
        <dbReference type="Proteomes" id="UP000561045"/>
    </source>
</evidence>
<accession>A0A840BLY1</accession>
<proteinExistence type="predicted"/>
<name>A0A840BLY1_9RHOO</name>
<sequence>MSRYLRADMRFATPNGPRIVISVLQDEKLVQLFNPESKETELLGYRDVRKHISDGTFVLQEKNPIGSVVSATATTPALLHQHHNLLIVDELLRRIRKGATPRAAVLALQTSGLQDADGNAVPLCSNRTMFRLLRRRIEGNKTLLPRFDLRGNRVGRYPALLVDLILQLVDEFYAQPQSRINLQQIAFAASRRGSDSGLLSPGVSVTYKFVRRIVVTMWNPDLDFRRLDWRIARAAKAVAAEKIYVASALQRVEMDTVNLPFVLRAHRVIYTTVNLMIAIDCATSLVVGWWFMLAAPTTADTLSCVSRILFSKRQLLSDLGVEATVDPYGLCIELVVDNGPENKGPQIDRLSTIGINLTRTPVNSPQKKPFVERINRSLKEALQTLPGCTRFNGKDGARTEAALHDALMTPRELEQWIVRWMHQSWAHHVLQRFVTESYHTEESPGLTPAARWQYFENTLPLPLSPRREDVAALSYLKVTRSLSPKTGIPLEGFRFKGENLRRLIQEYGPDAVVEVFYDPNDYRVVKVISQRSGELLTLVNTEALADGPAYTFKEFKAIKAGKAVEVRALPTHPHAELFDRDLAAAAFSKPAGRAAKKAQHQAVRAEQAVRRAVENPLPVTSPAPLAPSSHISEDAIPSFTVARSAAKSSRGQASK</sequence>
<dbReference type="AlphaFoldDB" id="A0A840BLY1"/>
<comment type="caution">
    <text evidence="1">The sequence shown here is derived from an EMBL/GenBank/DDBJ whole genome shotgun (WGS) entry which is preliminary data.</text>
</comment>
<dbReference type="Proteomes" id="UP000561045">
    <property type="component" value="Unassembled WGS sequence"/>
</dbReference>
<gene>
    <name evidence="1" type="ORF">GGR36_002989</name>
</gene>
<reference evidence="1 2" key="1">
    <citation type="submission" date="2020-08" db="EMBL/GenBank/DDBJ databases">
        <title>Genomic Encyclopedia of Type Strains, Phase IV (KMG-IV): sequencing the most valuable type-strain genomes for metagenomic binning, comparative biology and taxonomic classification.</title>
        <authorList>
            <person name="Goeker M."/>
        </authorList>
    </citation>
    <scope>NUCLEOTIDE SEQUENCE [LARGE SCALE GENOMIC DNA]</scope>
    <source>
        <strain evidence="1 2">DSM 106739</strain>
    </source>
</reference>
<evidence type="ECO:0000313" key="1">
    <source>
        <dbReference type="EMBL" id="MBB4013643.1"/>
    </source>
</evidence>
<dbReference type="InterPro" id="IPR036397">
    <property type="entry name" value="RNaseH_sf"/>
</dbReference>
<dbReference type="RefSeq" id="WP_183635576.1">
    <property type="nucleotide sequence ID" value="NZ_BAABLE010000005.1"/>
</dbReference>
<dbReference type="GO" id="GO:0003676">
    <property type="term" value="F:nucleic acid binding"/>
    <property type="evidence" value="ECO:0007669"/>
    <property type="project" value="InterPro"/>
</dbReference>
<dbReference type="EMBL" id="JACIET010000002">
    <property type="protein sequence ID" value="MBB4013643.1"/>
    <property type="molecule type" value="Genomic_DNA"/>
</dbReference>
<dbReference type="InterPro" id="IPR012337">
    <property type="entry name" value="RNaseH-like_sf"/>
</dbReference>
<dbReference type="SUPFAM" id="SSF53098">
    <property type="entry name" value="Ribonuclease H-like"/>
    <property type="match status" value="1"/>
</dbReference>
<keyword evidence="2" id="KW-1185">Reference proteome</keyword>
<protein>
    <submittedName>
        <fullName evidence="1">Putative transposase</fullName>
    </submittedName>
</protein>
<dbReference type="Gene3D" id="3.30.420.10">
    <property type="entry name" value="Ribonuclease H-like superfamily/Ribonuclease H"/>
    <property type="match status" value="1"/>
</dbReference>
<organism evidence="1 2">
    <name type="scientific">Niveibacterium umoris</name>
    <dbReference type="NCBI Taxonomy" id="1193620"/>
    <lineage>
        <taxon>Bacteria</taxon>
        <taxon>Pseudomonadati</taxon>
        <taxon>Pseudomonadota</taxon>
        <taxon>Betaproteobacteria</taxon>
        <taxon>Rhodocyclales</taxon>
        <taxon>Rhodocyclaceae</taxon>
        <taxon>Niveibacterium</taxon>
    </lineage>
</organism>